<evidence type="ECO:0000313" key="2">
    <source>
        <dbReference type="Proteomes" id="UP001055811"/>
    </source>
</evidence>
<gene>
    <name evidence="1" type="ORF">L2E82_06620</name>
</gene>
<sequence>MAGGIGPESLFLAKFKVVSEFQGLITDGSSPESEFPSRRITDNWGRLSMPVGISPDNKLLLALKTFIFVQEERPSGIRPENLLSLISNLDNFVATLLGKSTERKFPISLKLERLNNVQIPGGNSPVKLLS</sequence>
<keyword evidence="2" id="KW-1185">Reference proteome</keyword>
<comment type="caution">
    <text evidence="1">The sequence shown here is derived from an EMBL/GenBank/DDBJ whole genome shotgun (WGS) entry which is preliminary data.</text>
</comment>
<dbReference type="Proteomes" id="UP001055811">
    <property type="component" value="Linkage Group LG01"/>
</dbReference>
<reference evidence="1 2" key="2">
    <citation type="journal article" date="2022" name="Mol. Ecol. Resour.">
        <title>The genomes of chicory, endive, great burdock and yacon provide insights into Asteraceae paleo-polyploidization history and plant inulin production.</title>
        <authorList>
            <person name="Fan W."/>
            <person name="Wang S."/>
            <person name="Wang H."/>
            <person name="Wang A."/>
            <person name="Jiang F."/>
            <person name="Liu H."/>
            <person name="Zhao H."/>
            <person name="Xu D."/>
            <person name="Zhang Y."/>
        </authorList>
    </citation>
    <scope>NUCLEOTIDE SEQUENCE [LARGE SCALE GENOMIC DNA]</scope>
    <source>
        <strain evidence="2">cv. Punajuju</strain>
        <tissue evidence="1">Leaves</tissue>
    </source>
</reference>
<name>A0ACB9HCR7_CICIN</name>
<evidence type="ECO:0000313" key="1">
    <source>
        <dbReference type="EMBL" id="KAI3792732.1"/>
    </source>
</evidence>
<accession>A0ACB9HCR7</accession>
<proteinExistence type="predicted"/>
<reference evidence="2" key="1">
    <citation type="journal article" date="2022" name="Mol. Ecol. Resour.">
        <title>The genomes of chicory, endive, great burdock and yacon provide insights into Asteraceae palaeo-polyploidization history and plant inulin production.</title>
        <authorList>
            <person name="Fan W."/>
            <person name="Wang S."/>
            <person name="Wang H."/>
            <person name="Wang A."/>
            <person name="Jiang F."/>
            <person name="Liu H."/>
            <person name="Zhao H."/>
            <person name="Xu D."/>
            <person name="Zhang Y."/>
        </authorList>
    </citation>
    <scope>NUCLEOTIDE SEQUENCE [LARGE SCALE GENOMIC DNA]</scope>
    <source>
        <strain evidence="2">cv. Punajuju</strain>
    </source>
</reference>
<dbReference type="EMBL" id="CM042009">
    <property type="protein sequence ID" value="KAI3792732.1"/>
    <property type="molecule type" value="Genomic_DNA"/>
</dbReference>
<protein>
    <submittedName>
        <fullName evidence="1">Uncharacterized protein</fullName>
    </submittedName>
</protein>
<organism evidence="1 2">
    <name type="scientific">Cichorium intybus</name>
    <name type="common">Chicory</name>
    <dbReference type="NCBI Taxonomy" id="13427"/>
    <lineage>
        <taxon>Eukaryota</taxon>
        <taxon>Viridiplantae</taxon>
        <taxon>Streptophyta</taxon>
        <taxon>Embryophyta</taxon>
        <taxon>Tracheophyta</taxon>
        <taxon>Spermatophyta</taxon>
        <taxon>Magnoliopsida</taxon>
        <taxon>eudicotyledons</taxon>
        <taxon>Gunneridae</taxon>
        <taxon>Pentapetalae</taxon>
        <taxon>asterids</taxon>
        <taxon>campanulids</taxon>
        <taxon>Asterales</taxon>
        <taxon>Asteraceae</taxon>
        <taxon>Cichorioideae</taxon>
        <taxon>Cichorieae</taxon>
        <taxon>Cichoriinae</taxon>
        <taxon>Cichorium</taxon>
    </lineage>
</organism>